<dbReference type="KEGG" id="pmq:PM3016_1723"/>
<dbReference type="HOGENOM" id="CLU_1208841_0_0_9"/>
<evidence type="ECO:0000313" key="1">
    <source>
        <dbReference type="EMBL" id="AFC28635.1"/>
    </source>
</evidence>
<evidence type="ECO:0000313" key="2">
    <source>
        <dbReference type="Proteomes" id="UP000007523"/>
    </source>
</evidence>
<dbReference type="Proteomes" id="UP000007523">
    <property type="component" value="Chromosome"/>
</dbReference>
<gene>
    <name evidence="1" type="ORF">PM3016_1723</name>
</gene>
<dbReference type="EMBL" id="CP003235">
    <property type="protein sequence ID" value="AFC28635.1"/>
    <property type="molecule type" value="Genomic_DNA"/>
</dbReference>
<sequence length="229" mass="25335">MQWNALHNCIGTTNLWFHFTGWKPSEAVRQITCGKKSAAPVCLYPAVLLLRLNTCRQNSVAPVCLYPAVLLLRLITCRQKIRCACLPLPSRSSATADHLPAKIRLRLSAFIQPFFCCGRSPAGKKSAAPVCLYPAVLLLRLHLLAKNPLRPSAFIPAVPLPRRITSRQKSPPPVSLYPAVLLLRQITCRQKIRYARLPLSSRSSAAADHLPATSPLRLSAFIQPFLCRG</sequence>
<accession>H6NEU4</accession>
<organism evidence="1 2">
    <name type="scientific">Paenibacillus mucilaginosus 3016</name>
    <dbReference type="NCBI Taxonomy" id="1116391"/>
    <lineage>
        <taxon>Bacteria</taxon>
        <taxon>Bacillati</taxon>
        <taxon>Bacillota</taxon>
        <taxon>Bacilli</taxon>
        <taxon>Bacillales</taxon>
        <taxon>Paenibacillaceae</taxon>
        <taxon>Paenibacillus</taxon>
    </lineage>
</organism>
<dbReference type="RefSeq" id="WP_014369173.1">
    <property type="nucleotide sequence ID" value="NC_016935.1"/>
</dbReference>
<keyword evidence="2" id="KW-1185">Reference proteome</keyword>
<name>H6NEU4_9BACL</name>
<protein>
    <submittedName>
        <fullName evidence="1">Uncharacterized protein</fullName>
    </submittedName>
</protein>
<proteinExistence type="predicted"/>
<dbReference type="AlphaFoldDB" id="H6NEU4"/>
<reference evidence="1 2" key="1">
    <citation type="journal article" date="2012" name="J. Bacteriol.">
        <title>Complete Genome Sequence of Paenibacillus mucilaginosus 3016, a Bacterium Functional as Microbial Fertilizer.</title>
        <authorList>
            <person name="Ma M."/>
            <person name="Wang Z."/>
            <person name="Li L."/>
            <person name="Jiang X."/>
            <person name="Guan D."/>
            <person name="Cao F."/>
            <person name="Chen H."/>
            <person name="Wang X."/>
            <person name="Shen D."/>
            <person name="Du B."/>
            <person name="Li J."/>
        </authorList>
    </citation>
    <scope>NUCLEOTIDE SEQUENCE [LARGE SCALE GENOMIC DNA]</scope>
    <source>
        <strain evidence="1 2">3016</strain>
    </source>
</reference>
<dbReference type="STRING" id="1116391.PM3016_1723"/>